<reference evidence="8" key="2">
    <citation type="submission" date="2020-09" db="EMBL/GenBank/DDBJ databases">
        <authorList>
            <person name="Sun Q."/>
            <person name="Kim S."/>
        </authorList>
    </citation>
    <scope>NUCLEOTIDE SEQUENCE</scope>
    <source>
        <strain evidence="8">KCTC 42249</strain>
    </source>
</reference>
<comment type="caution">
    <text evidence="8">The sequence shown here is derived from an EMBL/GenBank/DDBJ whole genome shotgun (WGS) entry which is preliminary data.</text>
</comment>
<name>A0A8J3DNX3_9HYPH</name>
<feature type="transmembrane region" description="Helical" evidence="7">
    <location>
        <begin position="12"/>
        <end position="31"/>
    </location>
</feature>
<dbReference type="Pfam" id="PF03279">
    <property type="entry name" value="Lip_A_acyltrans"/>
    <property type="match status" value="1"/>
</dbReference>
<dbReference type="GO" id="GO:0009247">
    <property type="term" value="P:glycolipid biosynthetic process"/>
    <property type="evidence" value="ECO:0007669"/>
    <property type="project" value="UniProtKB-ARBA"/>
</dbReference>
<keyword evidence="2" id="KW-1003">Cell membrane</keyword>
<dbReference type="EMBL" id="BMZQ01000001">
    <property type="protein sequence ID" value="GHD10372.1"/>
    <property type="molecule type" value="Genomic_DNA"/>
</dbReference>
<keyword evidence="6 8" id="KW-0012">Acyltransferase</keyword>
<evidence type="ECO:0000313" key="9">
    <source>
        <dbReference type="Proteomes" id="UP000630142"/>
    </source>
</evidence>
<dbReference type="NCBIfam" id="NF005120">
    <property type="entry name" value="PRK06553.1"/>
    <property type="match status" value="1"/>
</dbReference>
<dbReference type="AlphaFoldDB" id="A0A8J3DNX3"/>
<evidence type="ECO:0000256" key="2">
    <source>
        <dbReference type="ARBA" id="ARBA00022475"/>
    </source>
</evidence>
<dbReference type="InterPro" id="IPR004960">
    <property type="entry name" value="LipA_acyltrans"/>
</dbReference>
<dbReference type="GO" id="GO:0005886">
    <property type="term" value="C:plasma membrane"/>
    <property type="evidence" value="ECO:0007669"/>
    <property type="project" value="UniProtKB-SubCell"/>
</dbReference>
<dbReference type="GO" id="GO:0016746">
    <property type="term" value="F:acyltransferase activity"/>
    <property type="evidence" value="ECO:0007669"/>
    <property type="project" value="UniProtKB-KW"/>
</dbReference>
<keyword evidence="9" id="KW-1185">Reference proteome</keyword>
<dbReference type="PANTHER" id="PTHR30606">
    <property type="entry name" value="LIPID A BIOSYNTHESIS LAUROYL ACYLTRANSFERASE"/>
    <property type="match status" value="1"/>
</dbReference>
<keyword evidence="7" id="KW-1133">Transmembrane helix</keyword>
<evidence type="ECO:0000313" key="8">
    <source>
        <dbReference type="EMBL" id="GHD10372.1"/>
    </source>
</evidence>
<protein>
    <submittedName>
        <fullName evidence="8">Lauroyl acyltransferase</fullName>
    </submittedName>
</protein>
<dbReference type="Proteomes" id="UP000630142">
    <property type="component" value="Unassembled WGS sequence"/>
</dbReference>
<dbReference type="CDD" id="cd07984">
    <property type="entry name" value="LPLAT_LABLAT-like"/>
    <property type="match status" value="1"/>
</dbReference>
<keyword evidence="7" id="KW-0812">Transmembrane</keyword>
<organism evidence="8 9">
    <name type="scientific">Tianweitania populi</name>
    <dbReference type="NCBI Taxonomy" id="1607949"/>
    <lineage>
        <taxon>Bacteria</taxon>
        <taxon>Pseudomonadati</taxon>
        <taxon>Pseudomonadota</taxon>
        <taxon>Alphaproteobacteria</taxon>
        <taxon>Hyphomicrobiales</taxon>
        <taxon>Phyllobacteriaceae</taxon>
        <taxon>Tianweitania</taxon>
    </lineage>
</organism>
<evidence type="ECO:0000256" key="6">
    <source>
        <dbReference type="ARBA" id="ARBA00023315"/>
    </source>
</evidence>
<proteinExistence type="predicted"/>
<dbReference type="PANTHER" id="PTHR30606:SF9">
    <property type="entry name" value="LIPID A BIOSYNTHESIS LAUROYLTRANSFERASE"/>
    <property type="match status" value="1"/>
</dbReference>
<evidence type="ECO:0000256" key="3">
    <source>
        <dbReference type="ARBA" id="ARBA00022519"/>
    </source>
</evidence>
<evidence type="ECO:0000256" key="1">
    <source>
        <dbReference type="ARBA" id="ARBA00004533"/>
    </source>
</evidence>
<keyword evidence="4" id="KW-0808">Transferase</keyword>
<accession>A0A8J3DNX3</accession>
<comment type="subcellular location">
    <subcellularLocation>
        <location evidence="1">Cell inner membrane</location>
    </subcellularLocation>
</comment>
<keyword evidence="5 7" id="KW-0472">Membrane</keyword>
<sequence length="322" mass="36625">MRVFIAALRNRFELFQYWIVAQIVFGVMALLRLAPPDAALNFADKVARTFGPLTGRHKVAVDNLSQAYPEKSAEEHDAIARDMWGNMGRLAAEYVFLDRLFDFNPATNGENRVEINKAGEPIFHRLRDEQKPRLFFTGHLGNFEFLPIVAATFDLQMTSMFRPPNNPYFANYVLRRRSGAMGSLLASRRGVAFSVARILENSGNVGVLVDQHFMQGVPTTFFGRACESSPLVAKLTRNYECDVHPARCIRLPGNRYRLEIQEALTLPRDAKGRVDVNGTTQLLNDIVEGWVREDPGQWMWFHKRWKISKRKKKKTGAPVTPA</sequence>
<evidence type="ECO:0000256" key="4">
    <source>
        <dbReference type="ARBA" id="ARBA00022679"/>
    </source>
</evidence>
<reference evidence="8" key="1">
    <citation type="journal article" date="2014" name="Int. J. Syst. Evol. Microbiol.">
        <title>Complete genome sequence of Corynebacterium casei LMG S-19264T (=DSM 44701T), isolated from a smear-ripened cheese.</title>
        <authorList>
            <consortium name="US DOE Joint Genome Institute (JGI-PGF)"/>
            <person name="Walter F."/>
            <person name="Albersmeier A."/>
            <person name="Kalinowski J."/>
            <person name="Ruckert C."/>
        </authorList>
    </citation>
    <scope>NUCLEOTIDE SEQUENCE</scope>
    <source>
        <strain evidence="8">KCTC 42249</strain>
    </source>
</reference>
<keyword evidence="3" id="KW-0997">Cell inner membrane</keyword>
<gene>
    <name evidence="8" type="ORF">GCM10016234_12170</name>
</gene>
<evidence type="ECO:0000256" key="5">
    <source>
        <dbReference type="ARBA" id="ARBA00023136"/>
    </source>
</evidence>
<evidence type="ECO:0000256" key="7">
    <source>
        <dbReference type="SAM" id="Phobius"/>
    </source>
</evidence>
<dbReference type="RefSeq" id="WP_189502512.1">
    <property type="nucleotide sequence ID" value="NZ_BMZQ01000001.1"/>
</dbReference>